<feature type="compositionally biased region" description="Basic and acidic residues" evidence="1">
    <location>
        <begin position="33"/>
        <end position="47"/>
    </location>
</feature>
<protein>
    <submittedName>
        <fullName evidence="2">Serine acetyltransferase</fullName>
    </submittedName>
</protein>
<evidence type="ECO:0000313" key="2">
    <source>
        <dbReference type="EMBL" id="POM76428.1"/>
    </source>
</evidence>
<feature type="region of interest" description="Disordered" evidence="1">
    <location>
        <begin position="33"/>
        <end position="55"/>
    </location>
</feature>
<keyword evidence="3" id="KW-1185">Reference proteome</keyword>
<comment type="caution">
    <text evidence="2">The sequence shown here is derived from an EMBL/GenBank/DDBJ whole genome shotgun (WGS) entry which is preliminary data.</text>
</comment>
<sequence>MFRLQEETYTQDRYTTPLTCSIYRVAYREDVGTASREPKSPLDHEAEGGLGQGTFGHSLHALQRQQYPNRKWRPGFQDTATNSSSPENTFRGYRLDPRVSFDEGMSVRAGEIQHMGNEILHDVLRGYGVLFEVWNSIVTDIRRT</sequence>
<dbReference type="EMBL" id="NCKW01003444">
    <property type="protein sequence ID" value="POM76428.1"/>
    <property type="molecule type" value="Genomic_DNA"/>
</dbReference>
<evidence type="ECO:0000313" key="3">
    <source>
        <dbReference type="Proteomes" id="UP000237271"/>
    </source>
</evidence>
<accession>A0A2P4YF43</accession>
<gene>
    <name evidence="2" type="ORF">PHPALM_6330</name>
</gene>
<dbReference type="Proteomes" id="UP000237271">
    <property type="component" value="Unassembled WGS sequence"/>
</dbReference>
<proteinExistence type="predicted"/>
<dbReference type="AlphaFoldDB" id="A0A2P4YF43"/>
<evidence type="ECO:0000256" key="1">
    <source>
        <dbReference type="SAM" id="MobiDB-lite"/>
    </source>
</evidence>
<feature type="region of interest" description="Disordered" evidence="1">
    <location>
        <begin position="70"/>
        <end position="91"/>
    </location>
</feature>
<organism evidence="2 3">
    <name type="scientific">Phytophthora palmivora</name>
    <dbReference type="NCBI Taxonomy" id="4796"/>
    <lineage>
        <taxon>Eukaryota</taxon>
        <taxon>Sar</taxon>
        <taxon>Stramenopiles</taxon>
        <taxon>Oomycota</taxon>
        <taxon>Peronosporomycetes</taxon>
        <taxon>Peronosporales</taxon>
        <taxon>Peronosporaceae</taxon>
        <taxon>Phytophthora</taxon>
    </lineage>
</organism>
<reference evidence="2 3" key="1">
    <citation type="journal article" date="2017" name="Genome Biol. Evol.">
        <title>Phytophthora megakarya and P. palmivora, closely related causal agents of cacao black pod rot, underwent increases in genome sizes and gene numbers by different mechanisms.</title>
        <authorList>
            <person name="Ali S.S."/>
            <person name="Shao J."/>
            <person name="Lary D.J."/>
            <person name="Kronmiller B."/>
            <person name="Shen D."/>
            <person name="Strem M.D."/>
            <person name="Amoako-Attah I."/>
            <person name="Akrofi A.Y."/>
            <person name="Begoude B.A."/>
            <person name="Ten Hoopen G.M."/>
            <person name="Coulibaly K."/>
            <person name="Kebe B.I."/>
            <person name="Melnick R.L."/>
            <person name="Guiltinan M.J."/>
            <person name="Tyler B.M."/>
            <person name="Meinhardt L.W."/>
            <person name="Bailey B.A."/>
        </authorList>
    </citation>
    <scope>NUCLEOTIDE SEQUENCE [LARGE SCALE GENOMIC DNA]</scope>
    <source>
        <strain evidence="3">sbr112.9</strain>
    </source>
</reference>
<feature type="compositionally biased region" description="Polar residues" evidence="1">
    <location>
        <begin position="78"/>
        <end position="88"/>
    </location>
</feature>
<name>A0A2P4YF43_9STRA</name>